<keyword evidence="7" id="KW-1185">Reference proteome</keyword>
<proteinExistence type="predicted"/>
<dbReference type="PANTHER" id="PTHR36307">
    <property type="entry name" value="FLAGELLA BASAL BODY P-RING FORMATION PROTEIN FLGA"/>
    <property type="match status" value="1"/>
</dbReference>
<dbReference type="OrthoDB" id="8561436at2"/>
<evidence type="ECO:0000313" key="6">
    <source>
        <dbReference type="EMBL" id="ADJ63532.1"/>
    </source>
</evidence>
<dbReference type="CDD" id="cd11614">
    <property type="entry name" value="SAF_CpaB_FlgA_like"/>
    <property type="match status" value="1"/>
</dbReference>
<dbReference type="NCBIfam" id="TIGR03170">
    <property type="entry name" value="flgA_cterm"/>
    <property type="match status" value="1"/>
</dbReference>
<keyword evidence="3" id="KW-0574">Periplasm</keyword>
<dbReference type="Pfam" id="PF17656">
    <property type="entry name" value="ChapFlgA_N"/>
    <property type="match status" value="1"/>
</dbReference>
<dbReference type="Proteomes" id="UP000000329">
    <property type="component" value="Chromosome"/>
</dbReference>
<accession>D8ISX3</accession>
<feature type="signal peptide" evidence="4">
    <location>
        <begin position="1"/>
        <end position="39"/>
    </location>
</feature>
<feature type="domain" description="SAF" evidence="5">
    <location>
        <begin position="130"/>
        <end position="192"/>
    </location>
</feature>
<reference evidence="6 7" key="1">
    <citation type="submission" date="2010-04" db="EMBL/GenBank/DDBJ databases">
        <title>The genome of Herbaspirillum seropedicae SmR1, an endophytic, nitrogen-fixing, plant-growth promoting beta-Proteobacteria.</title>
        <authorList>
            <person name="Pedrosa F.O."/>
            <person name="Monteiro R.A."/>
            <person name="Wassem R."/>
            <person name="Cruz L.M."/>
            <person name="Ayub R.A."/>
            <person name="Colauto N.B."/>
            <person name="Fernandez M.A."/>
            <person name="Fungaro M.H.P."/>
            <person name="Grisard E.C."/>
            <person name="Hungria M."/>
            <person name="Madeira H.M.F."/>
            <person name="Nodari R.O."/>
            <person name="Osaku C.A."/>
            <person name="Petzl-Erler M.L."/>
            <person name="Terenzi H."/>
            <person name="Vieira L.G.E."/>
            <person name="Almeida M.I.M."/>
            <person name="Alves L.R."/>
            <person name="Arantes O.M.N."/>
            <person name="Balsanelli E."/>
            <person name="Barcellos F.G."/>
            <person name="Baura V.A."/>
            <person name="Binde D.R."/>
            <person name="Campo R.J."/>
            <person name="Chubatsu L.S."/>
            <person name="Chueire L.M.O."/>
            <person name="Ciferri R.R."/>
            <person name="Correa L.C."/>
            <person name="da Conceicao Silva J.L."/>
            <person name="Dabul A.N.G."/>
            <person name="Dambros B.P."/>
            <person name="Faoro H."/>
            <person name="Favetti A."/>
            <person name="Friedermann G."/>
            <person name="Furlaneto M.C."/>
            <person name="Gasques L.S."/>
            <person name="Gimenes C.C.T."/>
            <person name="Gioppo N.M.R."/>
            <person name="Glienke-Blanco C."/>
            <person name="Godoy L.P."/>
            <person name="Guerra M.P."/>
            <person name="Karp S."/>
            <person name="Kava-Cordeiro V."/>
            <person name="Margarido V.P."/>
            <person name="Mathioni S.M."/>
            <person name="Menck-Soares M.A."/>
            <person name="Murace N.K."/>
            <person name="Nicolas M.F."/>
            <person name="Oliveira C.E.C."/>
            <person name="Pagnan N.A.B."/>
            <person name="Pamphile J.A."/>
            <person name="Patussi E.V."/>
            <person name="Pereira L.F.P."/>
            <person name="Pereira-Ferrari L."/>
            <person name="Pinto F.G.S."/>
            <person name="Precoma C."/>
            <person name="Prioli A.J."/>
            <person name="Prioli S.M.A.P."/>
            <person name="Raittz R.T."/>
            <person name="Ramos H.J.O."/>
            <person name="Ribeiro E.M.S.F."/>
            <person name="Rigo L.U."/>
            <person name="Rocha C.L.M.S.C."/>
            <person name="Rocha S.N."/>
            <person name="Santos K."/>
            <person name="Satori D."/>
            <person name="Silva A.G."/>
            <person name="Simao R.C.G."/>
            <person name="Soares M.A.M."/>
            <person name="Souza E.M."/>
            <person name="Steffens M.B.R."/>
            <person name="Steindel M."/>
            <person name="Tadra-Sfeir M.Z."/>
            <person name="Takahashi E.K."/>
            <person name="Torres R.A."/>
            <person name="Valle J.S."/>
            <person name="Vernal J.I."/>
            <person name="Vilas-Boas L.A."/>
            <person name="Watanabe M.A.E."/>
            <person name="Weiss V.A."/>
            <person name="Yates M.A."/>
            <person name="Souza E.M."/>
        </authorList>
    </citation>
    <scope>NUCLEOTIDE SEQUENCE [LARGE SCALE GENOMIC DNA]</scope>
    <source>
        <strain evidence="6 7">SmR1</strain>
    </source>
</reference>
<sequence length="254" mass="26912">MSPWDKLLKMKHPLRVLRHACAALALLAGGLLALSPASAQNDPTAPQRQDLQIVQQTAEQFLKAQTAGLPGSITIQTDPIDQRMMLPACLDPQAFMPNGARLWGRTSVGVKCVAPAPWTIYVRANVQVISDYLIAAVPLAQGQTISASDISRVRGDMSALPAGVITEESQVIGRVAGMSLRAGTPLRMDAIRNQRVVQQGQSVRVVSNGPGFQISTEARALSNANEGQMTQARTAAGQVVSGIAKAGGILEINY</sequence>
<keyword evidence="6" id="KW-0969">Cilium</keyword>
<dbReference type="InterPro" id="IPR017585">
    <property type="entry name" value="SAF_FlgA"/>
</dbReference>
<dbReference type="GO" id="GO:0044780">
    <property type="term" value="P:bacterial-type flagellum assembly"/>
    <property type="evidence" value="ECO:0007669"/>
    <property type="project" value="InterPro"/>
</dbReference>
<dbReference type="eggNOG" id="COG1261">
    <property type="taxonomic scope" value="Bacteria"/>
</dbReference>
<dbReference type="HOGENOM" id="CLU_070510_2_1_4"/>
<dbReference type="Gene3D" id="2.30.30.760">
    <property type="match status" value="1"/>
</dbReference>
<dbReference type="SMART" id="SM00858">
    <property type="entry name" value="SAF"/>
    <property type="match status" value="1"/>
</dbReference>
<dbReference type="Gene3D" id="3.90.1210.10">
    <property type="entry name" value="Antifreeze-like/N-acetylneuraminic acid synthase C-terminal domain"/>
    <property type="match status" value="1"/>
</dbReference>
<dbReference type="GO" id="GO:0042597">
    <property type="term" value="C:periplasmic space"/>
    <property type="evidence" value="ECO:0007669"/>
    <property type="project" value="UniProtKB-SubCell"/>
</dbReference>
<keyword evidence="6" id="KW-0966">Cell projection</keyword>
<dbReference type="PANTHER" id="PTHR36307:SF1">
    <property type="entry name" value="FLAGELLA BASAL BODY P-RING FORMATION PROTEIN FLGA"/>
    <property type="match status" value="1"/>
</dbReference>
<dbReference type="Pfam" id="PF13144">
    <property type="entry name" value="ChapFlgA"/>
    <property type="match status" value="1"/>
</dbReference>
<dbReference type="AlphaFoldDB" id="D8ISX3"/>
<feature type="chain" id="PRO_5003115548" evidence="4">
    <location>
        <begin position="40"/>
        <end position="254"/>
    </location>
</feature>
<dbReference type="InterPro" id="IPR039246">
    <property type="entry name" value="Flagellar_FlgA"/>
</dbReference>
<protein>
    <submittedName>
        <fullName evidence="6">Flagellar basal body P-ring formation protein</fullName>
    </submittedName>
</protein>
<comment type="subcellular location">
    <subcellularLocation>
        <location evidence="1">Periplasm</location>
    </subcellularLocation>
</comment>
<dbReference type="KEGG" id="hse:Hsero_2032"/>
<dbReference type="EMBL" id="CP002039">
    <property type="protein sequence ID" value="ADJ63532.1"/>
    <property type="molecule type" value="Genomic_DNA"/>
</dbReference>
<evidence type="ECO:0000259" key="5">
    <source>
        <dbReference type="SMART" id="SM00858"/>
    </source>
</evidence>
<dbReference type="InterPro" id="IPR013974">
    <property type="entry name" value="SAF"/>
</dbReference>
<keyword evidence="6" id="KW-0282">Flagellum</keyword>
<name>D8ISX3_HERSS</name>
<evidence type="ECO:0000256" key="3">
    <source>
        <dbReference type="ARBA" id="ARBA00022764"/>
    </source>
</evidence>
<dbReference type="STRING" id="757424.Hsero_2032"/>
<keyword evidence="2 4" id="KW-0732">Signal</keyword>
<evidence type="ECO:0000256" key="4">
    <source>
        <dbReference type="SAM" id="SignalP"/>
    </source>
</evidence>
<evidence type="ECO:0000256" key="1">
    <source>
        <dbReference type="ARBA" id="ARBA00004418"/>
    </source>
</evidence>
<gene>
    <name evidence="6" type="primary">flgA</name>
    <name evidence="6" type="ordered locus">Hsero_2032</name>
</gene>
<evidence type="ECO:0000313" key="7">
    <source>
        <dbReference type="Proteomes" id="UP000000329"/>
    </source>
</evidence>
<dbReference type="InterPro" id="IPR041231">
    <property type="entry name" value="FlgA_N"/>
</dbReference>
<organism evidence="6 7">
    <name type="scientific">Herbaspirillum seropedicae (strain SmR1)</name>
    <dbReference type="NCBI Taxonomy" id="757424"/>
    <lineage>
        <taxon>Bacteria</taxon>
        <taxon>Pseudomonadati</taxon>
        <taxon>Pseudomonadota</taxon>
        <taxon>Betaproteobacteria</taxon>
        <taxon>Burkholderiales</taxon>
        <taxon>Oxalobacteraceae</taxon>
        <taxon>Herbaspirillum</taxon>
    </lineage>
</organism>
<evidence type="ECO:0000256" key="2">
    <source>
        <dbReference type="ARBA" id="ARBA00022729"/>
    </source>
</evidence>